<reference evidence="6 7" key="1">
    <citation type="submission" date="2015-10" db="EMBL/GenBank/DDBJ databases">
        <authorList>
            <person name="Gilbert D.G."/>
        </authorList>
    </citation>
    <scope>NUCLEOTIDE SEQUENCE [LARGE SCALE GENOMIC DNA]</scope>
    <source>
        <strain evidence="6 7">NRRL B-16712</strain>
    </source>
</reference>
<keyword evidence="3" id="KW-0378">Hydrolase</keyword>
<protein>
    <recommendedName>
        <fullName evidence="2">beta-fructofuranosidase</fullName>
        <ecNumber evidence="2">3.2.1.26</ecNumber>
    </recommendedName>
</protein>
<dbReference type="CDD" id="cd08996">
    <property type="entry name" value="GH32_FFase"/>
    <property type="match status" value="1"/>
</dbReference>
<proteinExistence type="inferred from homology"/>
<evidence type="ECO:0000256" key="3">
    <source>
        <dbReference type="ARBA" id="ARBA00022801"/>
    </source>
</evidence>
<comment type="similarity">
    <text evidence="1">Belongs to the glycosyl hydrolase 32 family.</text>
</comment>
<dbReference type="SMART" id="SM00640">
    <property type="entry name" value="Glyco_32"/>
    <property type="match status" value="1"/>
</dbReference>
<keyword evidence="7" id="KW-1185">Reference proteome</keyword>
<dbReference type="InterPro" id="IPR013148">
    <property type="entry name" value="Glyco_hydro_32_N"/>
</dbReference>
<dbReference type="OrthoDB" id="9776657at2"/>
<comment type="caution">
    <text evidence="6">The sequence shown here is derived from an EMBL/GenBank/DDBJ whole genome shotgun (WGS) entry which is preliminary data.</text>
</comment>
<dbReference type="EC" id="3.2.1.26" evidence="2"/>
<dbReference type="PANTHER" id="PTHR43101:SF1">
    <property type="entry name" value="BETA-FRUCTOSIDASE"/>
    <property type="match status" value="1"/>
</dbReference>
<evidence type="ECO:0000256" key="4">
    <source>
        <dbReference type="ARBA" id="ARBA00023295"/>
    </source>
</evidence>
<dbReference type="Proteomes" id="UP000053244">
    <property type="component" value="Unassembled WGS sequence"/>
</dbReference>
<dbReference type="SUPFAM" id="SSF75005">
    <property type="entry name" value="Arabinanase/levansucrase/invertase"/>
    <property type="match status" value="1"/>
</dbReference>
<evidence type="ECO:0000259" key="5">
    <source>
        <dbReference type="Pfam" id="PF00251"/>
    </source>
</evidence>
<evidence type="ECO:0000313" key="6">
    <source>
        <dbReference type="EMBL" id="KUL38719.1"/>
    </source>
</evidence>
<name>A0A0X3V1S4_9ACTN</name>
<dbReference type="AlphaFoldDB" id="A0A0X3V1S4"/>
<evidence type="ECO:0000256" key="2">
    <source>
        <dbReference type="ARBA" id="ARBA00012758"/>
    </source>
</evidence>
<dbReference type="RefSeq" id="WP_067687920.1">
    <property type="nucleotide sequence ID" value="NZ_LLZH01000061.1"/>
</dbReference>
<sequence>MDGEPGVGLRPRMHFTPRDGRVGDLFGVLRLDGRYHLFYEHRAAADRAPGWGCAVSDDLVIWHERAVAPAPDATGTPLCGSVVDGPGGPVLFHSQAERGGVRRAVTVPDRDGWQATPDRPVLGPPPGGFTGLRDPFVFTAGDGWRMLVAAVPENGGSAVLQYRSVDLLTWDYDGVLIARAESGWGCPRLFALDGEWVLLVAGADASYAIGSYDGRDFTARVWGVFGRGRLGPAAPFLDAAGRRCVLARVGDAESDGPVWAGRLSVPWTLSVRGATLVATPHPHLDRYLVTGVTGLTTAGGEVRDHGDLILRMPAGGETTVLADADIVEVAVEGVSGLGAARRSVPGYPGGHIARIAGSGRSDT</sequence>
<evidence type="ECO:0000256" key="1">
    <source>
        <dbReference type="ARBA" id="ARBA00009902"/>
    </source>
</evidence>
<accession>A0A0X3V1S4</accession>
<keyword evidence="4" id="KW-0326">Glycosidase</keyword>
<dbReference type="InterPro" id="IPR001362">
    <property type="entry name" value="Glyco_hydro_32"/>
</dbReference>
<organism evidence="6 7">
    <name type="scientific">Actinoplanes awajinensis subsp. mycoplanecinus</name>
    <dbReference type="NCBI Taxonomy" id="135947"/>
    <lineage>
        <taxon>Bacteria</taxon>
        <taxon>Bacillati</taxon>
        <taxon>Actinomycetota</taxon>
        <taxon>Actinomycetes</taxon>
        <taxon>Micromonosporales</taxon>
        <taxon>Micromonosporaceae</taxon>
        <taxon>Actinoplanes</taxon>
    </lineage>
</organism>
<dbReference type="PANTHER" id="PTHR43101">
    <property type="entry name" value="BETA-FRUCTOSIDASE"/>
    <property type="match status" value="1"/>
</dbReference>
<dbReference type="GO" id="GO:0004564">
    <property type="term" value="F:beta-fructofuranosidase activity"/>
    <property type="evidence" value="ECO:0007669"/>
    <property type="project" value="UniProtKB-EC"/>
</dbReference>
<dbReference type="EMBL" id="LLZH01000061">
    <property type="protein sequence ID" value="KUL38719.1"/>
    <property type="molecule type" value="Genomic_DNA"/>
</dbReference>
<gene>
    <name evidence="6" type="ORF">ADL15_10905</name>
</gene>
<dbReference type="Pfam" id="PF00251">
    <property type="entry name" value="Glyco_hydro_32N"/>
    <property type="match status" value="1"/>
</dbReference>
<dbReference type="InterPro" id="IPR023296">
    <property type="entry name" value="Glyco_hydro_beta-prop_sf"/>
</dbReference>
<feature type="domain" description="Glycosyl hydrolase family 32 N-terminal" evidence="5">
    <location>
        <begin position="14"/>
        <end position="280"/>
    </location>
</feature>
<evidence type="ECO:0000313" key="7">
    <source>
        <dbReference type="Proteomes" id="UP000053244"/>
    </source>
</evidence>
<dbReference type="Gene3D" id="2.115.10.20">
    <property type="entry name" value="Glycosyl hydrolase domain, family 43"/>
    <property type="match status" value="1"/>
</dbReference>
<dbReference type="InterPro" id="IPR051214">
    <property type="entry name" value="GH32_Enzymes"/>
</dbReference>
<dbReference type="GO" id="GO:0005975">
    <property type="term" value="P:carbohydrate metabolic process"/>
    <property type="evidence" value="ECO:0007669"/>
    <property type="project" value="InterPro"/>
</dbReference>